<keyword evidence="1" id="KW-0479">Metal-binding</keyword>
<reference evidence="3" key="1">
    <citation type="journal article" date="2023" name="Mol. Plant Microbe Interact.">
        <title>Elucidating the Obligate Nature and Biological Capacity of an Invasive Fungal Corn Pathogen.</title>
        <authorList>
            <person name="MacCready J.S."/>
            <person name="Roggenkamp E.M."/>
            <person name="Gdanetz K."/>
            <person name="Chilvers M.I."/>
        </authorList>
    </citation>
    <scope>NUCLEOTIDE SEQUENCE</scope>
    <source>
        <strain evidence="3">PM02</strain>
    </source>
</reference>
<evidence type="ECO:0000313" key="3">
    <source>
        <dbReference type="EMBL" id="KAK2066826.1"/>
    </source>
</evidence>
<protein>
    <recommendedName>
        <fullName evidence="2">RING-type domain-containing protein</fullName>
    </recommendedName>
</protein>
<dbReference type="SMART" id="SM00184">
    <property type="entry name" value="RING"/>
    <property type="match status" value="1"/>
</dbReference>
<feature type="domain" description="RING-type" evidence="2">
    <location>
        <begin position="31"/>
        <end position="83"/>
    </location>
</feature>
<dbReference type="GO" id="GO:0008270">
    <property type="term" value="F:zinc ion binding"/>
    <property type="evidence" value="ECO:0007669"/>
    <property type="project" value="UniProtKB-KW"/>
</dbReference>
<gene>
    <name evidence="3" type="ORF">P8C59_000610</name>
</gene>
<dbReference type="InterPro" id="IPR013083">
    <property type="entry name" value="Znf_RING/FYVE/PHD"/>
</dbReference>
<dbReference type="EMBL" id="JAQQPM010000001">
    <property type="protein sequence ID" value="KAK2066826.1"/>
    <property type="molecule type" value="Genomic_DNA"/>
</dbReference>
<dbReference type="InterPro" id="IPR001841">
    <property type="entry name" value="Znf_RING"/>
</dbReference>
<dbReference type="Pfam" id="PF13639">
    <property type="entry name" value="zf-RING_2"/>
    <property type="match status" value="1"/>
</dbReference>
<proteinExistence type="predicted"/>
<dbReference type="Proteomes" id="UP001217918">
    <property type="component" value="Unassembled WGS sequence"/>
</dbReference>
<organism evidence="3 4">
    <name type="scientific">Phyllachora maydis</name>
    <dbReference type="NCBI Taxonomy" id="1825666"/>
    <lineage>
        <taxon>Eukaryota</taxon>
        <taxon>Fungi</taxon>
        <taxon>Dikarya</taxon>
        <taxon>Ascomycota</taxon>
        <taxon>Pezizomycotina</taxon>
        <taxon>Sordariomycetes</taxon>
        <taxon>Sordariomycetidae</taxon>
        <taxon>Phyllachorales</taxon>
        <taxon>Phyllachoraceae</taxon>
        <taxon>Phyllachora</taxon>
    </lineage>
</organism>
<dbReference type="Gene3D" id="3.30.40.10">
    <property type="entry name" value="Zinc/RING finger domain, C3HC4 (zinc finger)"/>
    <property type="match status" value="1"/>
</dbReference>
<evidence type="ECO:0000313" key="4">
    <source>
        <dbReference type="Proteomes" id="UP001217918"/>
    </source>
</evidence>
<evidence type="ECO:0000259" key="2">
    <source>
        <dbReference type="PROSITE" id="PS50089"/>
    </source>
</evidence>
<keyword evidence="1" id="KW-0863">Zinc-finger</keyword>
<dbReference type="SUPFAM" id="SSF57850">
    <property type="entry name" value="RING/U-box"/>
    <property type="match status" value="1"/>
</dbReference>
<dbReference type="PROSITE" id="PS50089">
    <property type="entry name" value="ZF_RING_2"/>
    <property type="match status" value="1"/>
</dbReference>
<name>A0AAD9MBD6_9PEZI</name>
<sequence length="191" mass="21688">MDSINSMSPKGSFVPMPKITFLIDQPRNLKCDICLLDMEFGAPVARGTERPVGTPAMLACGHMACLRCLDKWVADKGTCPFCRLKLEYELCSHMMKAKPVDRESVHLLPKTLPEGGRLPDQCGHCTLKTSQKVAERLDAALAQPFREARERYAKTKSRKDLALLRGFKDVMDHAQNEVLRRKPQATWMWDW</sequence>
<keyword evidence="4" id="KW-1185">Reference proteome</keyword>
<evidence type="ECO:0000256" key="1">
    <source>
        <dbReference type="PROSITE-ProRule" id="PRU00175"/>
    </source>
</evidence>
<accession>A0AAD9MBD6</accession>
<dbReference type="AlphaFoldDB" id="A0AAD9MBD6"/>
<comment type="caution">
    <text evidence="3">The sequence shown here is derived from an EMBL/GenBank/DDBJ whole genome shotgun (WGS) entry which is preliminary data.</text>
</comment>
<keyword evidence="1" id="KW-0862">Zinc</keyword>